<accession>A0A8K0KPG8</accession>
<reference evidence="1" key="1">
    <citation type="submission" date="2013-04" db="EMBL/GenBank/DDBJ databases">
        <authorList>
            <person name="Qu J."/>
            <person name="Murali S.C."/>
            <person name="Bandaranaike D."/>
            <person name="Bellair M."/>
            <person name="Blankenburg K."/>
            <person name="Chao H."/>
            <person name="Dinh H."/>
            <person name="Doddapaneni H."/>
            <person name="Downs B."/>
            <person name="Dugan-Rocha S."/>
            <person name="Elkadiri S."/>
            <person name="Gnanaolivu R.D."/>
            <person name="Hernandez B."/>
            <person name="Javaid M."/>
            <person name="Jayaseelan J.C."/>
            <person name="Lee S."/>
            <person name="Li M."/>
            <person name="Ming W."/>
            <person name="Munidasa M."/>
            <person name="Muniz J."/>
            <person name="Nguyen L."/>
            <person name="Ongeri F."/>
            <person name="Osuji N."/>
            <person name="Pu L.-L."/>
            <person name="Puazo M."/>
            <person name="Qu C."/>
            <person name="Quiroz J."/>
            <person name="Raj R."/>
            <person name="Weissenberger G."/>
            <person name="Xin Y."/>
            <person name="Zou X."/>
            <person name="Han Y."/>
            <person name="Richards S."/>
            <person name="Worley K."/>
            <person name="Muzny D."/>
            <person name="Gibbs R."/>
        </authorList>
    </citation>
    <scope>NUCLEOTIDE SEQUENCE</scope>
    <source>
        <strain evidence="1">Sampled in the wild</strain>
    </source>
</reference>
<dbReference type="Proteomes" id="UP000792457">
    <property type="component" value="Unassembled WGS sequence"/>
</dbReference>
<comment type="caution">
    <text evidence="1">The sequence shown here is derived from an EMBL/GenBank/DDBJ whole genome shotgun (WGS) entry which is preliminary data.</text>
</comment>
<protein>
    <recommendedName>
        <fullName evidence="3">Endonuclease/exonuclease/phosphatase domain-containing protein</fullName>
    </recommendedName>
</protein>
<dbReference type="PANTHER" id="PTHR33776:SF3">
    <property type="entry name" value="PHD-TYPE DOMAIN-CONTAINING PROTEIN"/>
    <property type="match status" value="1"/>
</dbReference>
<dbReference type="PANTHER" id="PTHR33776">
    <property type="entry name" value="ENDO/EXONUCLEASE/PHOSPHATASE DOMAIN-CONTAINING PROTEIN"/>
    <property type="match status" value="1"/>
</dbReference>
<dbReference type="Gene3D" id="3.60.10.10">
    <property type="entry name" value="Endonuclease/exonuclease/phosphatase"/>
    <property type="match status" value="1"/>
</dbReference>
<dbReference type="EMBL" id="KZ309177">
    <property type="protein sequence ID" value="KAG8237491.1"/>
    <property type="molecule type" value="Genomic_DNA"/>
</dbReference>
<name>A0A8K0KPG8_LADFU</name>
<gene>
    <name evidence="1" type="ORF">J437_LFUL017036</name>
</gene>
<keyword evidence="2" id="KW-1185">Reference proteome</keyword>
<dbReference type="AlphaFoldDB" id="A0A8K0KPG8"/>
<proteinExistence type="predicted"/>
<reference evidence="1" key="2">
    <citation type="submission" date="2017-10" db="EMBL/GenBank/DDBJ databases">
        <title>Ladona fulva Genome sequencing and assembly.</title>
        <authorList>
            <person name="Murali S."/>
            <person name="Richards S."/>
            <person name="Bandaranaike D."/>
            <person name="Bellair M."/>
            <person name="Blankenburg K."/>
            <person name="Chao H."/>
            <person name="Dinh H."/>
            <person name="Doddapaneni H."/>
            <person name="Dugan-Rocha S."/>
            <person name="Elkadiri S."/>
            <person name="Gnanaolivu R."/>
            <person name="Hernandez B."/>
            <person name="Skinner E."/>
            <person name="Javaid M."/>
            <person name="Lee S."/>
            <person name="Li M."/>
            <person name="Ming W."/>
            <person name="Munidasa M."/>
            <person name="Muniz J."/>
            <person name="Nguyen L."/>
            <person name="Hughes D."/>
            <person name="Osuji N."/>
            <person name="Pu L.-L."/>
            <person name="Puazo M."/>
            <person name="Qu C."/>
            <person name="Quiroz J."/>
            <person name="Raj R."/>
            <person name="Weissenberger G."/>
            <person name="Xin Y."/>
            <person name="Zou X."/>
            <person name="Han Y."/>
            <person name="Worley K."/>
            <person name="Muzny D."/>
            <person name="Gibbs R."/>
        </authorList>
    </citation>
    <scope>NUCLEOTIDE SEQUENCE</scope>
    <source>
        <strain evidence="1">Sampled in the wild</strain>
    </source>
</reference>
<evidence type="ECO:0008006" key="3">
    <source>
        <dbReference type="Google" id="ProtNLM"/>
    </source>
</evidence>
<evidence type="ECO:0000313" key="2">
    <source>
        <dbReference type="Proteomes" id="UP000792457"/>
    </source>
</evidence>
<dbReference type="SUPFAM" id="SSF56219">
    <property type="entry name" value="DNase I-like"/>
    <property type="match status" value="1"/>
</dbReference>
<organism evidence="1 2">
    <name type="scientific">Ladona fulva</name>
    <name type="common">Scarce chaser dragonfly</name>
    <name type="synonym">Libellula fulva</name>
    <dbReference type="NCBI Taxonomy" id="123851"/>
    <lineage>
        <taxon>Eukaryota</taxon>
        <taxon>Metazoa</taxon>
        <taxon>Ecdysozoa</taxon>
        <taxon>Arthropoda</taxon>
        <taxon>Hexapoda</taxon>
        <taxon>Insecta</taxon>
        <taxon>Pterygota</taxon>
        <taxon>Palaeoptera</taxon>
        <taxon>Odonata</taxon>
        <taxon>Epiprocta</taxon>
        <taxon>Anisoptera</taxon>
        <taxon>Libelluloidea</taxon>
        <taxon>Libellulidae</taxon>
        <taxon>Ladona</taxon>
    </lineage>
</organism>
<sequence>MFQGASHQTRLLTPELQKHEFGESRSPGFPDVEFINFLDEWFENVVNKNNKFILIGDFNINIKKNSTYSSKLMSVIENYGLKQFVKDFTRVTMDSRTLIDLVISNQKKLKVTKPDIAKISDHDLLNIECEFFNINEFVQPFVEPREIKLWEKIQKEDLKDYLKTCNWEGNGLHEMSDIFVANLSLAVKKFVPVKIIHPNKEIVKSDGAPNNKTRIEKEPLAFYPPEAAMMDKYNNKKREVSEPAQQHICLNTQCS</sequence>
<dbReference type="OrthoDB" id="6779904at2759"/>
<evidence type="ECO:0000313" key="1">
    <source>
        <dbReference type="EMBL" id="KAG8237491.1"/>
    </source>
</evidence>
<dbReference type="InterPro" id="IPR036691">
    <property type="entry name" value="Endo/exonu/phosph_ase_sf"/>
</dbReference>